<evidence type="ECO:0000313" key="2">
    <source>
        <dbReference type="Proteomes" id="UP001054945"/>
    </source>
</evidence>
<dbReference type="Proteomes" id="UP001054945">
    <property type="component" value="Unassembled WGS sequence"/>
</dbReference>
<dbReference type="EMBL" id="BPLR01000804">
    <property type="protein sequence ID" value="GIY97588.1"/>
    <property type="molecule type" value="Genomic_DNA"/>
</dbReference>
<comment type="caution">
    <text evidence="1">The sequence shown here is derived from an EMBL/GenBank/DDBJ whole genome shotgun (WGS) entry which is preliminary data.</text>
</comment>
<proteinExistence type="predicted"/>
<evidence type="ECO:0000313" key="1">
    <source>
        <dbReference type="EMBL" id="GIY97588.1"/>
    </source>
</evidence>
<organism evidence="1 2">
    <name type="scientific">Caerostris extrusa</name>
    <name type="common">Bark spider</name>
    <name type="synonym">Caerostris bankana</name>
    <dbReference type="NCBI Taxonomy" id="172846"/>
    <lineage>
        <taxon>Eukaryota</taxon>
        <taxon>Metazoa</taxon>
        <taxon>Ecdysozoa</taxon>
        <taxon>Arthropoda</taxon>
        <taxon>Chelicerata</taxon>
        <taxon>Arachnida</taxon>
        <taxon>Araneae</taxon>
        <taxon>Araneomorphae</taxon>
        <taxon>Entelegynae</taxon>
        <taxon>Araneoidea</taxon>
        <taxon>Araneidae</taxon>
        <taxon>Caerostris</taxon>
    </lineage>
</organism>
<protein>
    <submittedName>
        <fullName evidence="1">Uncharacterized protein</fullName>
    </submittedName>
</protein>
<dbReference type="AlphaFoldDB" id="A0AAV4XSM5"/>
<sequence length="135" mass="15502">MYHAKIVLLKFNNSFKFSDKDSIEILTKTYGESVIRPGESTDEKKEKHAYRCAAVGCRQLFCRTWVLQRLDESGQSVTSPPAQRLHPGEQARLLNAKLVVDEGKKMLPIGTKYPRDSIHTFLLASRTQWKDFPVY</sequence>
<accession>A0AAV4XSM5</accession>
<reference evidence="1 2" key="1">
    <citation type="submission" date="2021-06" db="EMBL/GenBank/DDBJ databases">
        <title>Caerostris extrusa draft genome.</title>
        <authorList>
            <person name="Kono N."/>
            <person name="Arakawa K."/>
        </authorList>
    </citation>
    <scope>NUCLEOTIDE SEQUENCE [LARGE SCALE GENOMIC DNA]</scope>
</reference>
<gene>
    <name evidence="1" type="ORF">CEXT_236861</name>
</gene>
<keyword evidence="2" id="KW-1185">Reference proteome</keyword>
<name>A0AAV4XSM5_CAEEX</name>